<accession>A0A4C1U3U7</accession>
<reference evidence="2 3" key="1">
    <citation type="journal article" date="2019" name="Commun. Biol.">
        <title>The bagworm genome reveals a unique fibroin gene that provides high tensile strength.</title>
        <authorList>
            <person name="Kono N."/>
            <person name="Nakamura H."/>
            <person name="Ohtoshi R."/>
            <person name="Tomita M."/>
            <person name="Numata K."/>
            <person name="Arakawa K."/>
        </authorList>
    </citation>
    <scope>NUCLEOTIDE SEQUENCE [LARGE SCALE GENOMIC DNA]</scope>
</reference>
<gene>
    <name evidence="2" type="ORF">EVAR_14459_1</name>
</gene>
<protein>
    <submittedName>
        <fullName evidence="2">Uncharacterized protein</fullName>
    </submittedName>
</protein>
<comment type="caution">
    <text evidence="2">The sequence shown here is derived from an EMBL/GenBank/DDBJ whole genome shotgun (WGS) entry which is preliminary data.</text>
</comment>
<organism evidence="2 3">
    <name type="scientific">Eumeta variegata</name>
    <name type="common">Bagworm moth</name>
    <name type="synonym">Eumeta japonica</name>
    <dbReference type="NCBI Taxonomy" id="151549"/>
    <lineage>
        <taxon>Eukaryota</taxon>
        <taxon>Metazoa</taxon>
        <taxon>Ecdysozoa</taxon>
        <taxon>Arthropoda</taxon>
        <taxon>Hexapoda</taxon>
        <taxon>Insecta</taxon>
        <taxon>Pterygota</taxon>
        <taxon>Neoptera</taxon>
        <taxon>Endopterygota</taxon>
        <taxon>Lepidoptera</taxon>
        <taxon>Glossata</taxon>
        <taxon>Ditrysia</taxon>
        <taxon>Tineoidea</taxon>
        <taxon>Psychidae</taxon>
        <taxon>Oiketicinae</taxon>
        <taxon>Eumeta</taxon>
    </lineage>
</organism>
<dbReference type="AlphaFoldDB" id="A0A4C1U3U7"/>
<keyword evidence="3" id="KW-1185">Reference proteome</keyword>
<proteinExistence type="predicted"/>
<evidence type="ECO:0000256" key="1">
    <source>
        <dbReference type="SAM" id="MobiDB-lite"/>
    </source>
</evidence>
<evidence type="ECO:0000313" key="2">
    <source>
        <dbReference type="EMBL" id="GBP20734.1"/>
    </source>
</evidence>
<name>A0A4C1U3U7_EUMVA</name>
<dbReference type="Proteomes" id="UP000299102">
    <property type="component" value="Unassembled WGS sequence"/>
</dbReference>
<dbReference type="EMBL" id="BGZK01000122">
    <property type="protein sequence ID" value="GBP20734.1"/>
    <property type="molecule type" value="Genomic_DNA"/>
</dbReference>
<feature type="region of interest" description="Disordered" evidence="1">
    <location>
        <begin position="109"/>
        <end position="130"/>
    </location>
</feature>
<sequence>MVEKLMRYDATRDEALIIRHDRILILERDKGAHTVEDCSVDVKISTPVPSSGVPYKTSIVRKDAPPARRPTRAGGREKITKRTSVIHLRSSRRRHLPWRRARKERFGFHRPDASGVPCPSDRRSASSRRRTRLSLTTTDVYDTKATSCDNKPSAPGRLHARANFSLHTRPSVFARICTRGLAQGNYEAARAQLDPTRSDERKIADSRRDPFERKIDGHISQHNGRYCDAFC</sequence>
<evidence type="ECO:0000313" key="3">
    <source>
        <dbReference type="Proteomes" id="UP000299102"/>
    </source>
</evidence>